<dbReference type="Pfam" id="PF00258">
    <property type="entry name" value="Flavodoxin_1"/>
    <property type="match status" value="1"/>
</dbReference>
<protein>
    <recommendedName>
        <fullName evidence="3">Flavodoxin-like domain-containing protein</fullName>
    </recommendedName>
</protein>
<accession>A0A448Z695</accession>
<dbReference type="GO" id="GO:0016491">
    <property type="term" value="F:oxidoreductase activity"/>
    <property type="evidence" value="ECO:0007669"/>
    <property type="project" value="TreeGrafter"/>
</dbReference>
<dbReference type="AlphaFoldDB" id="A0A448Z695"/>
<reference evidence="4 5" key="1">
    <citation type="submission" date="2019-01" db="EMBL/GenBank/DDBJ databases">
        <authorList>
            <person name="Ferrante I. M."/>
        </authorList>
    </citation>
    <scope>NUCLEOTIDE SEQUENCE [LARGE SCALE GENOMIC DNA]</scope>
    <source>
        <strain evidence="4 5">B856</strain>
    </source>
</reference>
<dbReference type="PROSITE" id="PS50902">
    <property type="entry name" value="FLAVODOXIN_LIKE"/>
    <property type="match status" value="1"/>
</dbReference>
<feature type="unsure residue" description="I or L" evidence="4">
    <location>
        <position position="98"/>
    </location>
</feature>
<keyword evidence="2" id="KW-0812">Transmembrane</keyword>
<sequence length="258" mass="27417">MSDTRTEHVWVLYGSQTGNSEQAAEDFSKEIVETFDSSYFEDLGLEPVRVETTCLQLDDFLEYRHAAFSKTMVIFVSSYGVGQAPLGSPKFRSFAEELLALADGGAEGAGSLLKGLTYAICGLGDSGYTTYLVNPTTINKALAAAGATRIGEMGKADAKQIGEDSQANVIARWKKELLVPLARSLAAAADDASEESADTVKQMQACSIPIVMKIDPDYTPPKEFGGRSGGAIPMNLFLVAVIVAVIAALFVTGKIEAP</sequence>
<evidence type="ECO:0000313" key="5">
    <source>
        <dbReference type="Proteomes" id="UP000291116"/>
    </source>
</evidence>
<dbReference type="PANTHER" id="PTHR19384:SF17">
    <property type="entry name" value="NADPH--CYTOCHROME P450 REDUCTASE"/>
    <property type="match status" value="1"/>
</dbReference>
<dbReference type="Proteomes" id="UP000291116">
    <property type="component" value="Unassembled WGS sequence"/>
</dbReference>
<dbReference type="PRINTS" id="PR00369">
    <property type="entry name" value="FLAVODOXIN"/>
</dbReference>
<evidence type="ECO:0000256" key="2">
    <source>
        <dbReference type="SAM" id="Phobius"/>
    </source>
</evidence>
<organism evidence="4 5">
    <name type="scientific">Pseudo-nitzschia multistriata</name>
    <dbReference type="NCBI Taxonomy" id="183589"/>
    <lineage>
        <taxon>Eukaryota</taxon>
        <taxon>Sar</taxon>
        <taxon>Stramenopiles</taxon>
        <taxon>Ochrophyta</taxon>
        <taxon>Bacillariophyta</taxon>
        <taxon>Bacillariophyceae</taxon>
        <taxon>Bacillariophycidae</taxon>
        <taxon>Bacillariales</taxon>
        <taxon>Bacillariaceae</taxon>
        <taxon>Pseudo-nitzschia</taxon>
    </lineage>
</organism>
<feature type="transmembrane region" description="Helical" evidence="2">
    <location>
        <begin position="232"/>
        <end position="252"/>
    </location>
</feature>
<name>A0A448Z695_9STRA</name>
<keyword evidence="1" id="KW-0285">Flavoprotein</keyword>
<feature type="unsure residue" description="I or L" evidence="4">
    <location>
        <position position="238"/>
    </location>
</feature>
<dbReference type="SUPFAM" id="SSF52218">
    <property type="entry name" value="Flavoproteins"/>
    <property type="match status" value="1"/>
</dbReference>
<dbReference type="PANTHER" id="PTHR19384">
    <property type="entry name" value="NITRIC OXIDE SYNTHASE-RELATED"/>
    <property type="match status" value="1"/>
</dbReference>
<keyword evidence="2" id="KW-0472">Membrane</keyword>
<dbReference type="InterPro" id="IPR008254">
    <property type="entry name" value="Flavodoxin/NO_synth"/>
</dbReference>
<dbReference type="OrthoDB" id="1856718at2759"/>
<dbReference type="EMBL" id="CAACVS010000130">
    <property type="protein sequence ID" value="VEU37549.1"/>
    <property type="molecule type" value="Genomic_DNA"/>
</dbReference>
<dbReference type="InterPro" id="IPR029039">
    <property type="entry name" value="Flavoprotein-like_sf"/>
</dbReference>
<keyword evidence="5" id="KW-1185">Reference proteome</keyword>
<dbReference type="GO" id="GO:0050660">
    <property type="term" value="F:flavin adenine dinucleotide binding"/>
    <property type="evidence" value="ECO:0007669"/>
    <property type="project" value="TreeGrafter"/>
</dbReference>
<keyword evidence="2" id="KW-1133">Transmembrane helix</keyword>
<dbReference type="GO" id="GO:0010181">
    <property type="term" value="F:FMN binding"/>
    <property type="evidence" value="ECO:0007669"/>
    <property type="project" value="InterPro"/>
</dbReference>
<dbReference type="Gene3D" id="3.40.50.360">
    <property type="match status" value="1"/>
</dbReference>
<dbReference type="InterPro" id="IPR001094">
    <property type="entry name" value="Flavdoxin-like"/>
</dbReference>
<evidence type="ECO:0000259" key="3">
    <source>
        <dbReference type="PROSITE" id="PS50902"/>
    </source>
</evidence>
<feature type="domain" description="Flavodoxin-like" evidence="3">
    <location>
        <begin position="9"/>
        <end position="178"/>
    </location>
</feature>
<evidence type="ECO:0000256" key="1">
    <source>
        <dbReference type="ARBA" id="ARBA00022630"/>
    </source>
</evidence>
<evidence type="ECO:0000313" key="4">
    <source>
        <dbReference type="EMBL" id="VEU37549.1"/>
    </source>
</evidence>
<dbReference type="GO" id="GO:0005829">
    <property type="term" value="C:cytosol"/>
    <property type="evidence" value="ECO:0007669"/>
    <property type="project" value="TreeGrafter"/>
</dbReference>
<gene>
    <name evidence="4" type="ORF">PSNMU_V1.4_AUG-EV-PASAV3_0043520</name>
</gene>
<proteinExistence type="predicted"/>